<feature type="region of interest" description="Disordered" evidence="1">
    <location>
        <begin position="93"/>
        <end position="127"/>
    </location>
</feature>
<dbReference type="EMBL" id="JADCUA010000023">
    <property type="protein sequence ID" value="KAH9831945.1"/>
    <property type="molecule type" value="Genomic_DNA"/>
</dbReference>
<dbReference type="Proteomes" id="UP000814176">
    <property type="component" value="Unassembled WGS sequence"/>
</dbReference>
<dbReference type="GeneID" id="71998168"/>
<feature type="region of interest" description="Disordered" evidence="1">
    <location>
        <begin position="600"/>
        <end position="620"/>
    </location>
</feature>
<comment type="caution">
    <text evidence="4">The sequence shown here is derived from an EMBL/GenBank/DDBJ whole genome shotgun (WGS) entry which is preliminary data.</text>
</comment>
<gene>
    <name evidence="4" type="ORF">C8Q71DRAFT_273840</name>
</gene>
<dbReference type="SMART" id="SM00563">
    <property type="entry name" value="PlsC"/>
    <property type="match status" value="1"/>
</dbReference>
<accession>A0ABQ8K4R4</accession>
<dbReference type="PANTHER" id="PTHR31605:SF0">
    <property type="entry name" value="GLYCEROL-3-PHOSPHATE O-ACYLTRANSFERASE 1"/>
    <property type="match status" value="1"/>
</dbReference>
<feature type="domain" description="Phospholipid/glycerol acyltransferase" evidence="3">
    <location>
        <begin position="38"/>
        <end position="205"/>
    </location>
</feature>
<feature type="transmembrane region" description="Helical" evidence="2">
    <location>
        <begin position="368"/>
        <end position="385"/>
    </location>
</feature>
<dbReference type="InterPro" id="IPR002123">
    <property type="entry name" value="Plipid/glycerol_acylTrfase"/>
</dbReference>
<feature type="compositionally biased region" description="Gly residues" evidence="1">
    <location>
        <begin position="111"/>
        <end position="123"/>
    </location>
</feature>
<name>A0ABQ8K4R4_9APHY</name>
<keyword evidence="5" id="KW-1185">Reference proteome</keyword>
<evidence type="ECO:0000313" key="5">
    <source>
        <dbReference type="Proteomes" id="UP000814176"/>
    </source>
</evidence>
<evidence type="ECO:0000256" key="1">
    <source>
        <dbReference type="SAM" id="MobiDB-lite"/>
    </source>
</evidence>
<feature type="transmembrane region" description="Helical" evidence="2">
    <location>
        <begin position="406"/>
        <end position="425"/>
    </location>
</feature>
<proteinExistence type="predicted"/>
<feature type="region of interest" description="Disordered" evidence="1">
    <location>
        <begin position="519"/>
        <end position="566"/>
    </location>
</feature>
<dbReference type="PANTHER" id="PTHR31605">
    <property type="entry name" value="GLYCEROL-3-PHOSPHATE O-ACYLTRANSFERASE 1"/>
    <property type="match status" value="1"/>
</dbReference>
<evidence type="ECO:0000256" key="2">
    <source>
        <dbReference type="SAM" id="Phobius"/>
    </source>
</evidence>
<dbReference type="SUPFAM" id="SSF69593">
    <property type="entry name" value="Glycerol-3-phosphate (1)-acyltransferase"/>
    <property type="match status" value="2"/>
</dbReference>
<keyword evidence="2" id="KW-1133">Transmembrane helix</keyword>
<keyword evidence="2" id="KW-0472">Membrane</keyword>
<dbReference type="Pfam" id="PF01553">
    <property type="entry name" value="Acyltransferase"/>
    <property type="match status" value="1"/>
</dbReference>
<evidence type="ECO:0000313" key="4">
    <source>
        <dbReference type="EMBL" id="KAH9831945.1"/>
    </source>
</evidence>
<sequence>MELKLVYRGLRALSDVVLDFYSDIHVEGAHNVPADGPLIVVSCHHNEILDIATLAVTIPHRRRLCFWAKSSLFKNPLARAILVSSGTIPVRRNPNSAAADGSTHVTENNGGEIGSVGGSGGGVARASGSGNEARQALFRETFRALDEGRGGAVGVFPEGTSYTEPRIVQVKEGAAWAALEYLRWREGRGGVGGRVLVVPVGIVHTAKARYQSRMAVRWGAPIDVASFAHDLNVQTDEDIRAAVRKLTEEIERCMVELTVNAPDWDTLYVARIARDILWDDERNIPMQQFPDVSQALIDLFSTPNPPPSLSQARKALLTYYALLHYSNISHGDLTALLPNIRLASPPSRARAISLAVRQLLVTVLHPRSLLFFPAFVAHLPAYALAATAKRALASPRQEETHTQYKAIFGMVGAGAMYGLLGSLLARMIGHSPILAAVDRAVNHSDDSLRMALEVVQRVGVWLAQHGTVTDGLVLAGSIYVTAKVLSRWHNALVGASLRQAQRLTTALKLARGIYSSPSSDLTPEQLELYGSPPEPPANRFIKRRPSPQSPAGPSPSVTPAVPQKGCQNRVPPSWKFVRPLLEARSEASYALSDSLADLEMHAASPGRDSAVSSESRGPPAVLRQLRQLGACF</sequence>
<evidence type="ECO:0000259" key="3">
    <source>
        <dbReference type="SMART" id="SM00563"/>
    </source>
</evidence>
<dbReference type="RefSeq" id="XP_047774991.1">
    <property type="nucleotide sequence ID" value="XM_047917436.1"/>
</dbReference>
<keyword evidence="2" id="KW-0812">Transmembrane</keyword>
<dbReference type="InterPro" id="IPR052744">
    <property type="entry name" value="GPAT/DAPAT"/>
</dbReference>
<organism evidence="4 5">
    <name type="scientific">Rhodofomes roseus</name>
    <dbReference type="NCBI Taxonomy" id="34475"/>
    <lineage>
        <taxon>Eukaryota</taxon>
        <taxon>Fungi</taxon>
        <taxon>Dikarya</taxon>
        <taxon>Basidiomycota</taxon>
        <taxon>Agaricomycotina</taxon>
        <taxon>Agaricomycetes</taxon>
        <taxon>Polyporales</taxon>
        <taxon>Rhodofomes</taxon>
    </lineage>
</organism>
<protein>
    <submittedName>
        <fullName evidence="4">Glycerol-3-phosphate-1-acyltransferase</fullName>
    </submittedName>
</protein>
<reference evidence="4 5" key="1">
    <citation type="journal article" date="2021" name="Environ. Microbiol.">
        <title>Gene family expansions and transcriptome signatures uncover fungal adaptations to wood decay.</title>
        <authorList>
            <person name="Hage H."/>
            <person name="Miyauchi S."/>
            <person name="Viragh M."/>
            <person name="Drula E."/>
            <person name="Min B."/>
            <person name="Chaduli D."/>
            <person name="Navarro D."/>
            <person name="Favel A."/>
            <person name="Norest M."/>
            <person name="Lesage-Meessen L."/>
            <person name="Balint B."/>
            <person name="Merenyi Z."/>
            <person name="de Eugenio L."/>
            <person name="Morin E."/>
            <person name="Martinez A.T."/>
            <person name="Baldrian P."/>
            <person name="Stursova M."/>
            <person name="Martinez M.J."/>
            <person name="Novotny C."/>
            <person name="Magnuson J.K."/>
            <person name="Spatafora J.W."/>
            <person name="Maurice S."/>
            <person name="Pangilinan J."/>
            <person name="Andreopoulos W."/>
            <person name="LaButti K."/>
            <person name="Hundley H."/>
            <person name="Na H."/>
            <person name="Kuo A."/>
            <person name="Barry K."/>
            <person name="Lipzen A."/>
            <person name="Henrissat B."/>
            <person name="Riley R."/>
            <person name="Ahrendt S."/>
            <person name="Nagy L.G."/>
            <person name="Grigoriev I.V."/>
            <person name="Martin F."/>
            <person name="Rosso M.N."/>
        </authorList>
    </citation>
    <scope>NUCLEOTIDE SEQUENCE [LARGE SCALE GENOMIC DNA]</scope>
    <source>
        <strain evidence="4 5">CIRM-BRFM 1785</strain>
    </source>
</reference>